<keyword evidence="1" id="KW-1133">Transmembrane helix</keyword>
<gene>
    <name evidence="2" type="ORF">SAMN05444515_12216</name>
</gene>
<keyword evidence="3" id="KW-1185">Reference proteome</keyword>
<dbReference type="InterPro" id="IPR012902">
    <property type="entry name" value="N_methyl_site"/>
</dbReference>
<evidence type="ECO:0000313" key="2">
    <source>
        <dbReference type="EMBL" id="SEL58145.1"/>
    </source>
</evidence>
<evidence type="ECO:0000313" key="3">
    <source>
        <dbReference type="Proteomes" id="UP000199256"/>
    </source>
</evidence>
<dbReference type="PROSITE" id="PS00409">
    <property type="entry name" value="PROKAR_NTER_METHYL"/>
    <property type="match status" value="1"/>
</dbReference>
<evidence type="ECO:0000256" key="1">
    <source>
        <dbReference type="SAM" id="Phobius"/>
    </source>
</evidence>
<dbReference type="AlphaFoldDB" id="A0A1H7RDP8"/>
<proteinExistence type="predicted"/>
<feature type="transmembrane region" description="Helical" evidence="1">
    <location>
        <begin position="20"/>
        <end position="42"/>
    </location>
</feature>
<dbReference type="Pfam" id="PF07963">
    <property type="entry name" value="N_methyl"/>
    <property type="match status" value="1"/>
</dbReference>
<dbReference type="STRING" id="1396821.SAMN05444515_12216"/>
<dbReference type="EMBL" id="FOAA01000022">
    <property type="protein sequence ID" value="SEL58145.1"/>
    <property type="molecule type" value="Genomic_DNA"/>
</dbReference>
<organism evidence="2 3">
    <name type="scientific">Ectothiorhodospira marina</name>
    <dbReference type="NCBI Taxonomy" id="1396821"/>
    <lineage>
        <taxon>Bacteria</taxon>
        <taxon>Pseudomonadati</taxon>
        <taxon>Pseudomonadota</taxon>
        <taxon>Gammaproteobacteria</taxon>
        <taxon>Chromatiales</taxon>
        <taxon>Ectothiorhodospiraceae</taxon>
        <taxon>Ectothiorhodospira</taxon>
    </lineage>
</organism>
<dbReference type="RefSeq" id="WP_090255552.1">
    <property type="nucleotide sequence ID" value="NZ_FOAA01000022.1"/>
</dbReference>
<reference evidence="3" key="1">
    <citation type="submission" date="2016-10" db="EMBL/GenBank/DDBJ databases">
        <authorList>
            <person name="Varghese N."/>
            <person name="Submissions S."/>
        </authorList>
    </citation>
    <scope>NUCLEOTIDE SEQUENCE [LARGE SCALE GENOMIC DNA]</scope>
    <source>
        <strain evidence="3">DSM 241</strain>
    </source>
</reference>
<accession>A0A1H7RDP8</accession>
<dbReference type="OrthoDB" id="5794182at2"/>
<dbReference type="NCBIfam" id="TIGR02532">
    <property type="entry name" value="IV_pilin_GFxxxE"/>
    <property type="match status" value="1"/>
</dbReference>
<name>A0A1H7RDP8_9GAMM</name>
<keyword evidence="1" id="KW-0472">Membrane</keyword>
<dbReference type="InterPro" id="IPR045584">
    <property type="entry name" value="Pilin-like"/>
</dbReference>
<keyword evidence="1" id="KW-0812">Transmembrane</keyword>
<dbReference type="SUPFAM" id="SSF54523">
    <property type="entry name" value="Pili subunits"/>
    <property type="match status" value="1"/>
</dbReference>
<protein>
    <submittedName>
        <fullName evidence="2">Type IV pilus assembly protein PilW</fullName>
    </submittedName>
</protein>
<sequence>MSAAHRPTESWPGVRGFSLVELMVAMVIGLILMAGVVQIFLANHTAYREAQRFSQLQETMAFAVDYLARDIRGAEHVTHADGELEVVRDRVIDWCGAPPGLHAVTYFIQNDALRCRHGSLHNHELLRGFQPGSELMADLLPDAADPVAVRLGLMLQSGVGQGVPLREHDLEFHVALRNRILAPGTSP</sequence>
<dbReference type="Proteomes" id="UP000199256">
    <property type="component" value="Unassembled WGS sequence"/>
</dbReference>